<protein>
    <submittedName>
        <fullName evidence="1">PAS domain-containing protein</fullName>
    </submittedName>
</protein>
<reference evidence="1" key="1">
    <citation type="submission" date="2017-08" db="EMBL/GenBank/DDBJ databases">
        <authorList>
            <person name="Imhoff J.F."/>
            <person name="Rahn T."/>
            <person name="Kuenzel S."/>
            <person name="Neulinger S.C."/>
        </authorList>
    </citation>
    <scope>NUCLEOTIDE SEQUENCE</scope>
    <source>
        <strain evidence="1">DSM 9154</strain>
    </source>
</reference>
<dbReference type="InterPro" id="IPR009922">
    <property type="entry name" value="DUF1457"/>
</dbReference>
<sequence length="192" mass="21468">MNYINRWAGARYGSCRVKDRGDFASWCQAAVERVAIAEARTVPYFQVAATSYTVWWDHCAGRIPCRQQLDPVRFGAAVLPNLTLIEVVEDGDDYRWRLCGEHAAQVMGTGLAGRCLSEVEVEAGSGVLFRQALNDVVREQSPLFYVLRHRTVTGCRKRSYGVLLPLRDADDRPQTTAPVRYILGASDWTQGA</sequence>
<keyword evidence="2" id="KW-1185">Reference proteome</keyword>
<gene>
    <name evidence="1" type="ORF">CKO21_04955</name>
</gene>
<comment type="caution">
    <text evidence="1">The sequence shown here is derived from an EMBL/GenBank/DDBJ whole genome shotgun (WGS) entry which is preliminary data.</text>
</comment>
<proteinExistence type="predicted"/>
<dbReference type="Pfam" id="PF07310">
    <property type="entry name" value="PAS_5"/>
    <property type="match status" value="1"/>
</dbReference>
<dbReference type="Proteomes" id="UP000778970">
    <property type="component" value="Unassembled WGS sequence"/>
</dbReference>
<dbReference type="EMBL" id="NRRE01000017">
    <property type="protein sequence ID" value="MBK1696590.1"/>
    <property type="molecule type" value="Genomic_DNA"/>
</dbReference>
<evidence type="ECO:0000313" key="2">
    <source>
        <dbReference type="Proteomes" id="UP000778970"/>
    </source>
</evidence>
<dbReference type="AlphaFoldDB" id="A0A934QHD7"/>
<organism evidence="1 2">
    <name type="scientific">Rhodovibrio salinarum</name>
    <dbReference type="NCBI Taxonomy" id="1087"/>
    <lineage>
        <taxon>Bacteria</taxon>
        <taxon>Pseudomonadati</taxon>
        <taxon>Pseudomonadota</taxon>
        <taxon>Alphaproteobacteria</taxon>
        <taxon>Rhodospirillales</taxon>
        <taxon>Rhodovibrionaceae</taxon>
        <taxon>Rhodovibrio</taxon>
    </lineage>
</organism>
<accession>A0A934QHD7</accession>
<name>A0A934QHD7_9PROT</name>
<reference evidence="1" key="2">
    <citation type="journal article" date="2020" name="Microorganisms">
        <title>Osmotic Adaptation and Compatible Solute Biosynthesis of Phototrophic Bacteria as Revealed from Genome Analyses.</title>
        <authorList>
            <person name="Imhoff J.F."/>
            <person name="Rahn T."/>
            <person name="Kunzel S."/>
            <person name="Keller A."/>
            <person name="Neulinger S.C."/>
        </authorList>
    </citation>
    <scope>NUCLEOTIDE SEQUENCE</scope>
    <source>
        <strain evidence="1">DSM 9154</strain>
    </source>
</reference>
<evidence type="ECO:0000313" key="1">
    <source>
        <dbReference type="EMBL" id="MBK1696590.1"/>
    </source>
</evidence>